<dbReference type="InterPro" id="IPR026870">
    <property type="entry name" value="Zinc_ribbon_dom"/>
</dbReference>
<keyword evidence="2" id="KW-1133">Transmembrane helix</keyword>
<feature type="region of interest" description="Disordered" evidence="1">
    <location>
        <begin position="29"/>
        <end position="101"/>
    </location>
</feature>
<gene>
    <name evidence="4" type="ORF">ERS852514_00797</name>
</gene>
<keyword evidence="2" id="KW-0472">Membrane</keyword>
<evidence type="ECO:0000256" key="1">
    <source>
        <dbReference type="SAM" id="MobiDB-lite"/>
    </source>
</evidence>
<accession>A0A174JVM6</accession>
<proteinExistence type="predicted"/>
<feature type="compositionally biased region" description="Low complexity" evidence="1">
    <location>
        <begin position="77"/>
        <end position="99"/>
    </location>
</feature>
<evidence type="ECO:0000313" key="4">
    <source>
        <dbReference type="EMBL" id="CUP01205.1"/>
    </source>
</evidence>
<feature type="region of interest" description="Disordered" evidence="1">
    <location>
        <begin position="149"/>
        <end position="175"/>
    </location>
</feature>
<feature type="transmembrane region" description="Helical" evidence="2">
    <location>
        <begin position="107"/>
        <end position="127"/>
    </location>
</feature>
<keyword evidence="2" id="KW-0812">Transmembrane</keyword>
<evidence type="ECO:0000259" key="3">
    <source>
        <dbReference type="Pfam" id="PF13240"/>
    </source>
</evidence>
<name>A0A174JVM6_9ACTN</name>
<dbReference type="Pfam" id="PF13240">
    <property type="entry name" value="Zn_Ribbon_1"/>
    <property type="match status" value="1"/>
</dbReference>
<reference evidence="4 5" key="1">
    <citation type="submission" date="2015-09" db="EMBL/GenBank/DDBJ databases">
        <authorList>
            <consortium name="Pathogen Informatics"/>
        </authorList>
    </citation>
    <scope>NUCLEOTIDE SEQUENCE [LARGE SCALE GENOMIC DNA]</scope>
    <source>
        <strain evidence="4 5">2789STDY5834902</strain>
    </source>
</reference>
<dbReference type="EMBL" id="CZAQ01000010">
    <property type="protein sequence ID" value="CUP01205.1"/>
    <property type="molecule type" value="Genomic_DNA"/>
</dbReference>
<feature type="compositionally biased region" description="Acidic residues" evidence="1">
    <location>
        <begin position="163"/>
        <end position="175"/>
    </location>
</feature>
<dbReference type="RefSeq" id="WP_055251233.1">
    <property type="nucleotide sequence ID" value="NZ_CABIXX010000010.1"/>
</dbReference>
<feature type="domain" description="Zinc-ribbon" evidence="3">
    <location>
        <begin position="4"/>
        <end position="26"/>
    </location>
</feature>
<dbReference type="AlphaFoldDB" id="A0A174JVM6"/>
<feature type="compositionally biased region" description="Polar residues" evidence="1">
    <location>
        <begin position="29"/>
        <end position="46"/>
    </location>
</feature>
<protein>
    <submittedName>
        <fullName evidence="4">Predicted membrane protein</fullName>
    </submittedName>
</protein>
<evidence type="ECO:0000313" key="5">
    <source>
        <dbReference type="Proteomes" id="UP000095454"/>
    </source>
</evidence>
<dbReference type="Proteomes" id="UP000095454">
    <property type="component" value="Unassembled WGS sequence"/>
</dbReference>
<organism evidence="4 5">
    <name type="scientific">Collinsella aerofaciens</name>
    <dbReference type="NCBI Taxonomy" id="74426"/>
    <lineage>
        <taxon>Bacteria</taxon>
        <taxon>Bacillati</taxon>
        <taxon>Actinomycetota</taxon>
        <taxon>Coriobacteriia</taxon>
        <taxon>Coriobacteriales</taxon>
        <taxon>Coriobacteriaceae</taxon>
        <taxon>Collinsella</taxon>
    </lineage>
</organism>
<evidence type="ECO:0000256" key="2">
    <source>
        <dbReference type="SAM" id="Phobius"/>
    </source>
</evidence>
<sequence length="327" mass="35961">MSRYCASCGKLLADDAKFCTSCGAPVEQTAASDSQPAFEQTGSLDTPQAKADDPLAYRPDPAASPAAVETTQRIPVASSSSQQQPAPAYAPTSPQTPAPKKSGTGPLIAVIVVLVAIIIALVIFFAIRPFDNAATQTPAEVAKLHHDVDDDDLKPLGDPNSLYDEDDDDDEDDGEVTLSEQNLYRRLSEYYDLLEDLDSQVRGCAQNFNGSYLEEDRTTRQNLADVAERTEDTIEQYYDIVEDLDVPTSSKNYSSWKDIIALYDDLDHRIDAICDAWEISLKYAKPADHKNEIVAPLSRDNVAGTNDNKYRLDFEERYPGAKPVEVN</sequence>